<dbReference type="Gene3D" id="1.20.120.890">
    <property type="entry name" value="tRNA(Met) cytidine acetyltransferase, tail domain"/>
    <property type="match status" value="1"/>
</dbReference>
<dbReference type="InterPro" id="IPR032672">
    <property type="entry name" value="TmcA/NAT10/Kre33"/>
</dbReference>
<proteinExistence type="predicted"/>
<dbReference type="GO" id="GO:1990883">
    <property type="term" value="F:18S rRNA cytidine N-acetyltransferase activity"/>
    <property type="evidence" value="ECO:0007669"/>
    <property type="project" value="TreeGrafter"/>
</dbReference>
<sequence length="193" mass="21634">EHYRQIGIDYLGSAFSASADLLPFWRKAGLTVLRIGLQRDAASGCHAALLLKALKPEHEPELDQWQQRFVRQLPTLLAGELKGLEPELVWQCLQGSTVTAAELDEFERDEVECFALHHKPFELSQSSLQLWLARNLAVLGSLTPEERYLLIAAIWQYADWGRLAARLQLAGKPAVIKSLRALLARLLGSPTTR</sequence>
<dbReference type="GO" id="GO:0051391">
    <property type="term" value="P:tRNA acetylation"/>
    <property type="evidence" value="ECO:0007669"/>
    <property type="project" value="TreeGrafter"/>
</dbReference>
<name>Q56AQ2_9CAUD</name>
<organism evidence="1">
    <name type="scientific">Bacillus thuringiensis phage MZTP02</name>
    <dbReference type="NCBI Taxonomy" id="311221"/>
    <lineage>
        <taxon>Viruses</taxon>
        <taxon>Duplodnaviria</taxon>
        <taxon>Heunggongvirae</taxon>
        <taxon>Uroviricota</taxon>
        <taxon>Caudoviricetes</taxon>
    </lineage>
</organism>
<protein>
    <submittedName>
        <fullName evidence="1">Uncharacterized protein</fullName>
    </submittedName>
</protein>
<accession>Q56AQ2</accession>
<dbReference type="PANTHER" id="PTHR10925:SF5">
    <property type="entry name" value="RNA CYTIDINE ACETYLTRANSFERASE"/>
    <property type="match status" value="1"/>
</dbReference>
<feature type="non-terminal residue" evidence="1">
    <location>
        <position position="1"/>
    </location>
</feature>
<dbReference type="Gene3D" id="3.40.630.30">
    <property type="match status" value="1"/>
</dbReference>
<dbReference type="GO" id="GO:0051392">
    <property type="term" value="F:tRNA cytidine N4-acetyltransferase activity"/>
    <property type="evidence" value="ECO:0007669"/>
    <property type="project" value="TreeGrafter"/>
</dbReference>
<evidence type="ECO:0000313" key="1">
    <source>
        <dbReference type="EMBL" id="AAX62139.1"/>
    </source>
</evidence>
<dbReference type="InterPro" id="IPR038321">
    <property type="entry name" value="TmcA_C_sf"/>
</dbReference>
<dbReference type="PANTHER" id="PTHR10925">
    <property type="entry name" value="N-ACETYLTRANSFERASE 10"/>
    <property type="match status" value="1"/>
</dbReference>
<reference evidence="1" key="1">
    <citation type="submission" date="2005-03" db="EMBL/GenBank/DDBJ databases">
        <title>Partial sequence analysis of bacteriophage MZTP02.</title>
        <authorList>
            <person name="Liao W."/>
            <person name="Pang Y."/>
        </authorList>
    </citation>
    <scope>NUCLEOTIDE SEQUENCE</scope>
</reference>
<dbReference type="GO" id="GO:0002101">
    <property type="term" value="P:tRNA wobble cytosine modification"/>
    <property type="evidence" value="ECO:0007669"/>
    <property type="project" value="TreeGrafter"/>
</dbReference>
<dbReference type="EMBL" id="AY973586">
    <property type="protein sequence ID" value="AAX62139.1"/>
    <property type="molecule type" value="Genomic_DNA"/>
</dbReference>
<dbReference type="GO" id="GO:1904812">
    <property type="term" value="P:rRNA acetylation involved in maturation of SSU-rRNA"/>
    <property type="evidence" value="ECO:0007669"/>
    <property type="project" value="TreeGrafter"/>
</dbReference>
<dbReference type="GO" id="GO:0000049">
    <property type="term" value="F:tRNA binding"/>
    <property type="evidence" value="ECO:0007669"/>
    <property type="project" value="TreeGrafter"/>
</dbReference>